<evidence type="ECO:0000256" key="7">
    <source>
        <dbReference type="SAM" id="Phobius"/>
    </source>
</evidence>
<dbReference type="SUPFAM" id="SSF52540">
    <property type="entry name" value="P-loop containing nucleoside triphosphate hydrolases"/>
    <property type="match status" value="1"/>
</dbReference>
<evidence type="ECO:0000256" key="4">
    <source>
        <dbReference type="ARBA" id="ARBA00022840"/>
    </source>
</evidence>
<evidence type="ECO:0000256" key="1">
    <source>
        <dbReference type="ARBA" id="ARBA00004651"/>
    </source>
</evidence>
<evidence type="ECO:0000313" key="11">
    <source>
        <dbReference type="Proteomes" id="UP000223606"/>
    </source>
</evidence>
<dbReference type="SUPFAM" id="SSF90123">
    <property type="entry name" value="ABC transporter transmembrane region"/>
    <property type="match status" value="1"/>
</dbReference>
<dbReference type="RefSeq" id="WP_157775807.1">
    <property type="nucleotide sequence ID" value="NZ_LT960614.1"/>
</dbReference>
<protein>
    <submittedName>
        <fullName evidence="10">Type I secretion system ATP-binding protein PrsD</fullName>
    </submittedName>
</protein>
<feature type="transmembrane region" description="Helical" evidence="7">
    <location>
        <begin position="20"/>
        <end position="40"/>
    </location>
</feature>
<dbReference type="EMBL" id="LT960614">
    <property type="protein sequence ID" value="SON58360.1"/>
    <property type="molecule type" value="Genomic_DNA"/>
</dbReference>
<dbReference type="SMART" id="SM00382">
    <property type="entry name" value="AAA"/>
    <property type="match status" value="1"/>
</dbReference>
<name>A0A2C9DDV9_9HYPH</name>
<dbReference type="InterPro" id="IPR036640">
    <property type="entry name" value="ABC1_TM_sf"/>
</dbReference>
<dbReference type="InterPro" id="IPR039421">
    <property type="entry name" value="Type_1_exporter"/>
</dbReference>
<evidence type="ECO:0000259" key="8">
    <source>
        <dbReference type="PROSITE" id="PS50893"/>
    </source>
</evidence>
<dbReference type="InterPro" id="IPR003439">
    <property type="entry name" value="ABC_transporter-like_ATP-bd"/>
</dbReference>
<evidence type="ECO:0000256" key="2">
    <source>
        <dbReference type="ARBA" id="ARBA00022692"/>
    </source>
</evidence>
<keyword evidence="4 10" id="KW-0067">ATP-binding</keyword>
<proteinExistence type="predicted"/>
<dbReference type="Proteomes" id="UP000223606">
    <property type="component" value="Chromosome 1"/>
</dbReference>
<dbReference type="PANTHER" id="PTHR43394">
    <property type="entry name" value="ATP-DEPENDENT PERMEASE MDL1, MITOCHONDRIAL"/>
    <property type="match status" value="1"/>
</dbReference>
<accession>A0A2C9DDV9</accession>
<dbReference type="OrthoDB" id="9808328at2"/>
<evidence type="ECO:0000256" key="5">
    <source>
        <dbReference type="ARBA" id="ARBA00022989"/>
    </source>
</evidence>
<keyword evidence="3" id="KW-0547">Nucleotide-binding</keyword>
<comment type="subcellular location">
    <subcellularLocation>
        <location evidence="1">Cell membrane</location>
        <topology evidence="1">Multi-pass membrane protein</topology>
    </subcellularLocation>
</comment>
<keyword evidence="2 7" id="KW-0812">Transmembrane</keyword>
<dbReference type="GO" id="GO:0015421">
    <property type="term" value="F:ABC-type oligopeptide transporter activity"/>
    <property type="evidence" value="ECO:0007669"/>
    <property type="project" value="TreeGrafter"/>
</dbReference>
<dbReference type="PANTHER" id="PTHR43394:SF1">
    <property type="entry name" value="ATP-BINDING CASSETTE SUB-FAMILY B MEMBER 10, MITOCHONDRIAL"/>
    <property type="match status" value="1"/>
</dbReference>
<sequence length="574" mass="61669">MRTVRFLFGLLSQAEGGIAALLFVSFFTNILFLVSPFYLMHVYDSVIAAHSLVNLFAISAIALVLYMALFGFDALRMRMLARAAPEIERSFDRYARAIVHRDRMQGETFWSVANALDRLEQVVLSPAITALIDLPFAPLFLIVAFAIHPLIGAAGLVGVVVLVGTTIHFGRKGNALNGDHLQAARSQAVFGNSVLTQQDYIQTSRARDFILSKWMEARGESHRRQFQGAKVSSFGIVLARTLRLLLQSSVLGAGAWLVLHQSLSAGAIMAASVVVSRAVMPMEQAAAMQGMLQSAIAAQNALDEAETKSAREAGERAVPIFMDDLKPSVIARNLIFQYPEATGPVLRNINLRVAAGTVCVVTGPVGCGKSTLLKCILGLLQPQGGHVSLGDVIVTPSTVERIAQSIGYLPQQAHIFPISIAQNIALSDGPDRVERAVAAARAAGCDAAINSLRDGYHTIPFNERGCILSPGLVQGLALARLFAARPRIVLLDEPTQSLDQTGIDHLRAQIEALKAEGAAIVMVTHDPQFVRSSDQLLMFHPVAGPLFGPTNDILSRLAAIETQRSPNPAAQGRA</sequence>
<gene>
    <name evidence="10" type="primary">prsD_3</name>
    <name evidence="10" type="ORF">HDIA_4819</name>
</gene>
<evidence type="ECO:0000313" key="10">
    <source>
        <dbReference type="EMBL" id="SON58360.1"/>
    </source>
</evidence>
<feature type="transmembrane region" description="Helical" evidence="7">
    <location>
        <begin position="52"/>
        <end position="72"/>
    </location>
</feature>
<keyword evidence="11" id="KW-1185">Reference proteome</keyword>
<dbReference type="PROSITE" id="PS50929">
    <property type="entry name" value="ABC_TM1F"/>
    <property type="match status" value="1"/>
</dbReference>
<dbReference type="InterPro" id="IPR027417">
    <property type="entry name" value="P-loop_NTPase"/>
</dbReference>
<dbReference type="PROSITE" id="PS50893">
    <property type="entry name" value="ABC_TRANSPORTER_2"/>
    <property type="match status" value="1"/>
</dbReference>
<feature type="transmembrane region" description="Helical" evidence="7">
    <location>
        <begin position="139"/>
        <end position="163"/>
    </location>
</feature>
<dbReference type="InterPro" id="IPR003593">
    <property type="entry name" value="AAA+_ATPase"/>
</dbReference>
<evidence type="ECO:0000256" key="6">
    <source>
        <dbReference type="ARBA" id="ARBA00023136"/>
    </source>
</evidence>
<dbReference type="GO" id="GO:0005886">
    <property type="term" value="C:plasma membrane"/>
    <property type="evidence" value="ECO:0007669"/>
    <property type="project" value="UniProtKB-SubCell"/>
</dbReference>
<dbReference type="InterPro" id="IPR011527">
    <property type="entry name" value="ABC1_TM_dom"/>
</dbReference>
<feature type="domain" description="ABC transmembrane type-1" evidence="9">
    <location>
        <begin position="19"/>
        <end position="294"/>
    </location>
</feature>
<dbReference type="Pfam" id="PF00005">
    <property type="entry name" value="ABC_tran"/>
    <property type="match status" value="1"/>
</dbReference>
<dbReference type="GO" id="GO:0005524">
    <property type="term" value="F:ATP binding"/>
    <property type="evidence" value="ECO:0007669"/>
    <property type="project" value="UniProtKB-KW"/>
</dbReference>
<evidence type="ECO:0000256" key="3">
    <source>
        <dbReference type="ARBA" id="ARBA00022741"/>
    </source>
</evidence>
<dbReference type="AlphaFoldDB" id="A0A2C9DDV9"/>
<keyword evidence="6 7" id="KW-0472">Membrane</keyword>
<dbReference type="Gene3D" id="1.20.1560.10">
    <property type="entry name" value="ABC transporter type 1, transmembrane domain"/>
    <property type="match status" value="1"/>
</dbReference>
<dbReference type="Gene3D" id="3.40.50.300">
    <property type="entry name" value="P-loop containing nucleotide triphosphate hydrolases"/>
    <property type="match status" value="1"/>
</dbReference>
<evidence type="ECO:0000259" key="9">
    <source>
        <dbReference type="PROSITE" id="PS50929"/>
    </source>
</evidence>
<organism evidence="10 11">
    <name type="scientific">Hartmannibacter diazotrophicus</name>
    <dbReference type="NCBI Taxonomy" id="1482074"/>
    <lineage>
        <taxon>Bacteria</taxon>
        <taxon>Pseudomonadati</taxon>
        <taxon>Pseudomonadota</taxon>
        <taxon>Alphaproteobacteria</taxon>
        <taxon>Hyphomicrobiales</taxon>
        <taxon>Pleomorphomonadaceae</taxon>
        <taxon>Hartmannibacter</taxon>
    </lineage>
</organism>
<dbReference type="KEGG" id="hdi:HDIA_4819"/>
<feature type="domain" description="ABC transporter" evidence="8">
    <location>
        <begin position="329"/>
        <end position="566"/>
    </location>
</feature>
<dbReference type="GO" id="GO:0016887">
    <property type="term" value="F:ATP hydrolysis activity"/>
    <property type="evidence" value="ECO:0007669"/>
    <property type="project" value="InterPro"/>
</dbReference>
<reference evidence="11" key="1">
    <citation type="submission" date="2017-09" db="EMBL/GenBank/DDBJ databases">
        <title>Genome sequence of Nannocystis excedens DSM 71.</title>
        <authorList>
            <person name="Blom J."/>
        </authorList>
    </citation>
    <scope>NUCLEOTIDE SEQUENCE [LARGE SCALE GENOMIC DNA]</scope>
    <source>
        <strain evidence="11">type strain: E19</strain>
    </source>
</reference>
<keyword evidence="5 7" id="KW-1133">Transmembrane helix</keyword>